<dbReference type="InterPro" id="IPR023750">
    <property type="entry name" value="RbsD-like_sf"/>
</dbReference>
<accession>A0A5C5Z7G2</accession>
<sequence>MPNADPSVTWKQMLPERLGLLGHRNWIVIADAAYPWQTAPGIDTRCTGEDQLTVLQETVDVIAKSSHVRPIIYLDGELPLLTEQYAPGIDSYRKELDQCLQGKNVHSLPHDDIIAKLDEAGKAFHVLLLKTTMTLPYTSVFIQLDCGYWGEEAEQDLRSRFK</sequence>
<dbReference type="AlphaFoldDB" id="A0A5C5Z7G2"/>
<protein>
    <recommendedName>
        <fullName evidence="3">D-ribose pyranase</fullName>
    </recommendedName>
</protein>
<dbReference type="EMBL" id="SJPJ01000001">
    <property type="protein sequence ID" value="TWT82751.1"/>
    <property type="molecule type" value="Genomic_DNA"/>
</dbReference>
<comment type="caution">
    <text evidence="1">The sequence shown here is derived from an EMBL/GenBank/DDBJ whole genome shotgun (WGS) entry which is preliminary data.</text>
</comment>
<evidence type="ECO:0008006" key="3">
    <source>
        <dbReference type="Google" id="ProtNLM"/>
    </source>
</evidence>
<organism evidence="1 2">
    <name type="scientific">Novipirellula herctigrandis</name>
    <dbReference type="NCBI Taxonomy" id="2527986"/>
    <lineage>
        <taxon>Bacteria</taxon>
        <taxon>Pseudomonadati</taxon>
        <taxon>Planctomycetota</taxon>
        <taxon>Planctomycetia</taxon>
        <taxon>Pirellulales</taxon>
        <taxon>Pirellulaceae</taxon>
        <taxon>Novipirellula</taxon>
    </lineage>
</organism>
<gene>
    <name evidence="1" type="ORF">CA13_42140</name>
</gene>
<evidence type="ECO:0000313" key="1">
    <source>
        <dbReference type="EMBL" id="TWT82751.1"/>
    </source>
</evidence>
<dbReference type="GO" id="GO:0005996">
    <property type="term" value="P:monosaccharide metabolic process"/>
    <property type="evidence" value="ECO:0007669"/>
    <property type="project" value="InterPro"/>
</dbReference>
<dbReference type="OrthoDB" id="120129at2"/>
<dbReference type="GO" id="GO:0016853">
    <property type="term" value="F:isomerase activity"/>
    <property type="evidence" value="ECO:0007669"/>
    <property type="project" value="InterPro"/>
</dbReference>
<keyword evidence="2" id="KW-1185">Reference proteome</keyword>
<proteinExistence type="predicted"/>
<evidence type="ECO:0000313" key="2">
    <source>
        <dbReference type="Proteomes" id="UP000315010"/>
    </source>
</evidence>
<dbReference type="GO" id="GO:0048029">
    <property type="term" value="F:monosaccharide binding"/>
    <property type="evidence" value="ECO:0007669"/>
    <property type="project" value="InterPro"/>
</dbReference>
<name>A0A5C5Z7G2_9BACT</name>
<dbReference type="RefSeq" id="WP_146399456.1">
    <property type="nucleotide sequence ID" value="NZ_SJPJ01000001.1"/>
</dbReference>
<dbReference type="SUPFAM" id="SSF102546">
    <property type="entry name" value="RbsD-like"/>
    <property type="match status" value="1"/>
</dbReference>
<dbReference type="Proteomes" id="UP000315010">
    <property type="component" value="Unassembled WGS sequence"/>
</dbReference>
<reference evidence="1 2" key="1">
    <citation type="submission" date="2019-02" db="EMBL/GenBank/DDBJ databases">
        <title>Deep-cultivation of Planctomycetes and their phenomic and genomic characterization uncovers novel biology.</title>
        <authorList>
            <person name="Wiegand S."/>
            <person name="Jogler M."/>
            <person name="Boedeker C."/>
            <person name="Pinto D."/>
            <person name="Vollmers J."/>
            <person name="Rivas-Marin E."/>
            <person name="Kohn T."/>
            <person name="Peeters S.H."/>
            <person name="Heuer A."/>
            <person name="Rast P."/>
            <person name="Oberbeckmann S."/>
            <person name="Bunk B."/>
            <person name="Jeske O."/>
            <person name="Meyerdierks A."/>
            <person name="Storesund J.E."/>
            <person name="Kallscheuer N."/>
            <person name="Luecker S."/>
            <person name="Lage O.M."/>
            <person name="Pohl T."/>
            <person name="Merkel B.J."/>
            <person name="Hornburger P."/>
            <person name="Mueller R.-W."/>
            <person name="Bruemmer F."/>
            <person name="Labrenz M."/>
            <person name="Spormann A.M."/>
            <person name="Op Den Camp H."/>
            <person name="Overmann J."/>
            <person name="Amann R."/>
            <person name="Jetten M.S.M."/>
            <person name="Mascher T."/>
            <person name="Medema M.H."/>
            <person name="Devos D.P."/>
            <person name="Kaster A.-K."/>
            <person name="Ovreas L."/>
            <person name="Rohde M."/>
            <person name="Galperin M.Y."/>
            <person name="Jogler C."/>
        </authorList>
    </citation>
    <scope>NUCLEOTIDE SEQUENCE [LARGE SCALE GENOMIC DNA]</scope>
    <source>
        <strain evidence="1 2">CA13</strain>
    </source>
</reference>
<dbReference type="Gene3D" id="3.40.1650.10">
    <property type="entry name" value="RbsD-like domain"/>
    <property type="match status" value="1"/>
</dbReference>